<dbReference type="InterPro" id="IPR029057">
    <property type="entry name" value="PRTase-like"/>
</dbReference>
<evidence type="ECO:0000313" key="4">
    <source>
        <dbReference type="EMBL" id="QPH48754.1"/>
    </source>
</evidence>
<dbReference type="AlphaFoldDB" id="A0A7S9LGQ9"/>
<comment type="similarity">
    <text evidence="1">Belongs to the ComF/GntX family.</text>
</comment>
<name>A0A7S9LGQ9_9PSED</name>
<dbReference type="Pfam" id="PF18912">
    <property type="entry name" value="DZR_2"/>
    <property type="match status" value="1"/>
</dbReference>
<dbReference type="Proteomes" id="UP000594430">
    <property type="component" value="Chromosome"/>
</dbReference>
<evidence type="ECO:0000313" key="5">
    <source>
        <dbReference type="Proteomes" id="UP000594430"/>
    </source>
</evidence>
<protein>
    <submittedName>
        <fullName evidence="4">ComF family protein</fullName>
    </submittedName>
</protein>
<dbReference type="InterPro" id="IPR044005">
    <property type="entry name" value="DZR_2"/>
</dbReference>
<feature type="domain" description="Double zinc ribbon" evidence="3">
    <location>
        <begin position="20"/>
        <end position="67"/>
    </location>
</feature>
<proteinExistence type="inferred from homology"/>
<evidence type="ECO:0000259" key="3">
    <source>
        <dbReference type="Pfam" id="PF18912"/>
    </source>
</evidence>
<reference evidence="4 5" key="1">
    <citation type="submission" date="2020-11" db="EMBL/GenBank/DDBJ databases">
        <title>Pseudomonas fulva producing VIM-24.</title>
        <authorList>
            <person name="Liu S."/>
        </authorList>
    </citation>
    <scope>NUCLEOTIDE SEQUENCE [LARGE SCALE GENOMIC DNA]</scope>
    <source>
        <strain evidence="4 5">ZDHY414</strain>
    </source>
</reference>
<sequence length="244" mass="27481">MNCQLKLKKLVYNWSLVNQICALCGATALQPYALCEPCEQQLPWLDDDHCSRCALPLAMAGMECGQCNRRPPAFERVLAPWHFTFPVDTLISRFKHNRQWPLGRLMAEIAGHALSYHYAEGLPRPDVLLAVPLTRRRLRERGFNQAAMLARWWSRQLAVPFVEHLLVRTRHTTAQQHLSAKARWRNLRQAFAVCGGLHGQHVALVDDVLTTGATAQAVAQVLRKAGAARVDVYCLARTPKPGYA</sequence>
<organism evidence="4 5">
    <name type="scientific">Pseudomonas fulva</name>
    <dbReference type="NCBI Taxonomy" id="47880"/>
    <lineage>
        <taxon>Bacteria</taxon>
        <taxon>Pseudomonadati</taxon>
        <taxon>Pseudomonadota</taxon>
        <taxon>Gammaproteobacteria</taxon>
        <taxon>Pseudomonadales</taxon>
        <taxon>Pseudomonadaceae</taxon>
        <taxon>Pseudomonas</taxon>
    </lineage>
</organism>
<dbReference type="CDD" id="cd06223">
    <property type="entry name" value="PRTases_typeI"/>
    <property type="match status" value="1"/>
</dbReference>
<dbReference type="PANTHER" id="PTHR47505:SF1">
    <property type="entry name" value="DNA UTILIZATION PROTEIN YHGH"/>
    <property type="match status" value="1"/>
</dbReference>
<dbReference type="InterPro" id="IPR000836">
    <property type="entry name" value="PRTase_dom"/>
</dbReference>
<dbReference type="InterPro" id="IPR051910">
    <property type="entry name" value="ComF/GntX_DNA_util-trans"/>
</dbReference>
<feature type="domain" description="Phosphoribosyltransferase" evidence="2">
    <location>
        <begin position="146"/>
        <end position="239"/>
    </location>
</feature>
<dbReference type="Gene3D" id="3.40.50.2020">
    <property type="match status" value="1"/>
</dbReference>
<dbReference type="PANTHER" id="PTHR47505">
    <property type="entry name" value="DNA UTILIZATION PROTEIN YHGH"/>
    <property type="match status" value="1"/>
</dbReference>
<evidence type="ECO:0000256" key="1">
    <source>
        <dbReference type="ARBA" id="ARBA00008007"/>
    </source>
</evidence>
<gene>
    <name evidence="4" type="ORF">IZU98_20670</name>
</gene>
<accession>A0A7S9LGQ9</accession>
<dbReference type="SUPFAM" id="SSF53271">
    <property type="entry name" value="PRTase-like"/>
    <property type="match status" value="1"/>
</dbReference>
<dbReference type="EMBL" id="CP064946">
    <property type="protein sequence ID" value="QPH48754.1"/>
    <property type="molecule type" value="Genomic_DNA"/>
</dbReference>
<dbReference type="RefSeq" id="WP_196110243.1">
    <property type="nucleotide sequence ID" value="NZ_CP064943.1"/>
</dbReference>
<evidence type="ECO:0000259" key="2">
    <source>
        <dbReference type="Pfam" id="PF00156"/>
    </source>
</evidence>
<dbReference type="Pfam" id="PF00156">
    <property type="entry name" value="Pribosyltran"/>
    <property type="match status" value="1"/>
</dbReference>